<dbReference type="InterPro" id="IPR023214">
    <property type="entry name" value="HAD_sf"/>
</dbReference>
<evidence type="ECO:0000313" key="1">
    <source>
        <dbReference type="EMBL" id="KUK91401.1"/>
    </source>
</evidence>
<comment type="caution">
    <text evidence="1">The sequence shown here is derived from an EMBL/GenBank/DDBJ whole genome shotgun (WGS) entry which is preliminary data.</text>
</comment>
<dbReference type="PANTHER" id="PTHR43434">
    <property type="entry name" value="PHOSPHOGLYCOLATE PHOSPHATASE"/>
    <property type="match status" value="1"/>
</dbReference>
<name>A0A101I9Z0_9BACT</name>
<dbReference type="PANTHER" id="PTHR43434:SF1">
    <property type="entry name" value="PHOSPHOGLYCOLATE PHOSPHATASE"/>
    <property type="match status" value="1"/>
</dbReference>
<keyword evidence="1" id="KW-0378">Hydrolase</keyword>
<dbReference type="InterPro" id="IPR036412">
    <property type="entry name" value="HAD-like_sf"/>
</dbReference>
<dbReference type="GO" id="GO:0006281">
    <property type="term" value="P:DNA repair"/>
    <property type="evidence" value="ECO:0007669"/>
    <property type="project" value="TreeGrafter"/>
</dbReference>
<dbReference type="AlphaFoldDB" id="A0A101I9Z0"/>
<dbReference type="Proteomes" id="UP000055014">
    <property type="component" value="Unassembled WGS sequence"/>
</dbReference>
<organism evidence="1 2">
    <name type="scientific">Mesotoga infera</name>
    <dbReference type="NCBI Taxonomy" id="1236046"/>
    <lineage>
        <taxon>Bacteria</taxon>
        <taxon>Thermotogati</taxon>
        <taxon>Thermotogota</taxon>
        <taxon>Thermotogae</taxon>
        <taxon>Kosmotogales</taxon>
        <taxon>Kosmotogaceae</taxon>
        <taxon>Mesotoga</taxon>
    </lineage>
</organism>
<dbReference type="EMBL" id="LGGW01000002">
    <property type="protein sequence ID" value="KUK91401.1"/>
    <property type="molecule type" value="Genomic_DNA"/>
</dbReference>
<dbReference type="SFLD" id="SFLDG01129">
    <property type="entry name" value="C1.5:_HAD__Beta-PGM__Phosphata"/>
    <property type="match status" value="1"/>
</dbReference>
<protein>
    <submittedName>
        <fullName evidence="1">Haloacid dehalogenase domain protein hydrolase</fullName>
    </submittedName>
</protein>
<dbReference type="CDD" id="cd01427">
    <property type="entry name" value="HAD_like"/>
    <property type="match status" value="1"/>
</dbReference>
<dbReference type="InterPro" id="IPR023198">
    <property type="entry name" value="PGP-like_dom2"/>
</dbReference>
<dbReference type="PATRIC" id="fig|1236046.5.peg.610"/>
<dbReference type="SUPFAM" id="SSF56784">
    <property type="entry name" value="HAD-like"/>
    <property type="match status" value="1"/>
</dbReference>
<dbReference type="Gene3D" id="3.40.50.1000">
    <property type="entry name" value="HAD superfamily/HAD-like"/>
    <property type="match status" value="1"/>
</dbReference>
<proteinExistence type="predicted"/>
<dbReference type="SFLD" id="SFLDS00003">
    <property type="entry name" value="Haloacid_Dehalogenase"/>
    <property type="match status" value="1"/>
</dbReference>
<dbReference type="GO" id="GO:0008967">
    <property type="term" value="F:phosphoglycolate phosphatase activity"/>
    <property type="evidence" value="ECO:0007669"/>
    <property type="project" value="TreeGrafter"/>
</dbReference>
<gene>
    <name evidence="1" type="ORF">XE02_0040</name>
</gene>
<dbReference type="InterPro" id="IPR050155">
    <property type="entry name" value="HAD-like_hydrolase_sf"/>
</dbReference>
<accession>A0A101I9Z0</accession>
<sequence>MIARDILKTSIEFRFVTSVHATEENHPVKDKRGQFIYDGSVLVKERITYLFDLDGTLSAVSDEVFARRYLQLVSSSAKGRVVPEKLITSLEVALKALFGDRDNIKNNYDLFMEKFVESMNDHDRNWFEKFFDEFYDGEYNRLEELVVPRENVVKVLKDLRKSGKGIIIATNPIFPEKAINKRLEWVGVEKKLLDYVTTMENSHYVKPDVRYYREILEVNGLEARNCVMIGNDMSMDGVCSTAGIEYIDVSSIQSIWKTT</sequence>
<dbReference type="Pfam" id="PF00702">
    <property type="entry name" value="Hydrolase"/>
    <property type="match status" value="1"/>
</dbReference>
<dbReference type="Gene3D" id="1.10.150.240">
    <property type="entry name" value="Putative phosphatase, domain 2"/>
    <property type="match status" value="1"/>
</dbReference>
<evidence type="ECO:0000313" key="2">
    <source>
        <dbReference type="Proteomes" id="UP000055014"/>
    </source>
</evidence>
<reference evidence="2" key="1">
    <citation type="journal article" date="2015" name="MBio">
        <title>Genome-Resolved Metagenomic Analysis Reveals Roles for Candidate Phyla and Other Microbial Community Members in Biogeochemical Transformations in Oil Reservoirs.</title>
        <authorList>
            <person name="Hu P."/>
            <person name="Tom L."/>
            <person name="Singh A."/>
            <person name="Thomas B.C."/>
            <person name="Baker B.J."/>
            <person name="Piceno Y.M."/>
            <person name="Andersen G.L."/>
            <person name="Banfield J.F."/>
        </authorList>
    </citation>
    <scope>NUCLEOTIDE SEQUENCE [LARGE SCALE GENOMIC DNA]</scope>
</reference>